<keyword evidence="4 10" id="KW-0779">Telomere</keyword>
<organism evidence="14 15">
    <name type="scientific">Staurois parvus</name>
    <dbReference type="NCBI Taxonomy" id="386267"/>
    <lineage>
        <taxon>Eukaryota</taxon>
        <taxon>Metazoa</taxon>
        <taxon>Chordata</taxon>
        <taxon>Craniata</taxon>
        <taxon>Vertebrata</taxon>
        <taxon>Euteleostomi</taxon>
        <taxon>Amphibia</taxon>
        <taxon>Batrachia</taxon>
        <taxon>Anura</taxon>
        <taxon>Neobatrachia</taxon>
        <taxon>Ranoidea</taxon>
        <taxon>Ranidae</taxon>
        <taxon>Staurois</taxon>
    </lineage>
</organism>
<accession>A0ABN9AT95</accession>
<comment type="similarity">
    <text evidence="1 10">Belongs to the RAP1 family.</text>
</comment>
<evidence type="ECO:0000313" key="14">
    <source>
        <dbReference type="EMBL" id="CAI9536978.1"/>
    </source>
</evidence>
<keyword evidence="6 10" id="KW-0010">Activator</keyword>
<evidence type="ECO:0000259" key="13">
    <source>
        <dbReference type="Pfam" id="PF11626"/>
    </source>
</evidence>
<dbReference type="InterPro" id="IPR015010">
    <property type="entry name" value="TERF2IP_Myb"/>
</dbReference>
<keyword evidence="15" id="KW-1185">Reference proteome</keyword>
<evidence type="ECO:0000256" key="3">
    <source>
        <dbReference type="ARBA" id="ARBA00022454"/>
    </source>
</evidence>
<evidence type="ECO:0000256" key="5">
    <source>
        <dbReference type="ARBA" id="ARBA00023015"/>
    </source>
</evidence>
<evidence type="ECO:0000256" key="6">
    <source>
        <dbReference type="ARBA" id="ARBA00023159"/>
    </source>
</evidence>
<evidence type="ECO:0000256" key="1">
    <source>
        <dbReference type="ARBA" id="ARBA00010467"/>
    </source>
</evidence>
<keyword evidence="5 10" id="KW-0805">Transcription regulation</keyword>
<dbReference type="Gene3D" id="1.10.10.60">
    <property type="entry name" value="Homeodomain-like"/>
    <property type="match status" value="1"/>
</dbReference>
<evidence type="ECO:0000256" key="10">
    <source>
        <dbReference type="RuleBase" id="RU367107"/>
    </source>
</evidence>
<dbReference type="Pfam" id="PF11626">
    <property type="entry name" value="Rap1_C"/>
    <property type="match status" value="1"/>
</dbReference>
<evidence type="ECO:0000256" key="4">
    <source>
        <dbReference type="ARBA" id="ARBA00022895"/>
    </source>
</evidence>
<feature type="region of interest" description="Disordered" evidence="11">
    <location>
        <begin position="469"/>
        <end position="510"/>
    </location>
</feature>
<dbReference type="SUPFAM" id="SSF46689">
    <property type="entry name" value="Homeodomain-like"/>
    <property type="match status" value="1"/>
</dbReference>
<dbReference type="CDD" id="cd11655">
    <property type="entry name" value="rap1_myb-like"/>
    <property type="match status" value="1"/>
</dbReference>
<dbReference type="Gene3D" id="1.10.10.2170">
    <property type="match status" value="1"/>
</dbReference>
<dbReference type="EMBL" id="CATNWA010000438">
    <property type="protein sequence ID" value="CAI9536978.1"/>
    <property type="molecule type" value="Genomic_DNA"/>
</dbReference>
<sequence length="653" mass="71047">MKQRRAEKKTEEKPRNVTQMSVDEKHCGQAVESHNAESPAGQLEHTVEAETGSQKNTAKELDGQSQQIQSVIPLQVHKPAAALRQGRMAFTKEEDIAILIYIRDNASSSCTVTGNLLWKDMEKKKVLSRTWQAMKARYVKYIVDQKHKYKLPPKCSTLPSKGCSSKRKQGSDKTNSSWLNCTSTSTMTPKNCDTIHPRASTVIPQNCDTTQPSAPTDIPQNCDTIQTKASNDIPENCNATQLSASNDIPQNCDIIQPNGSADIHQNCETNLSSASVENCDPTQPSASADIPQNCDTILPSGSADIPQKCDTNLSNASADIPQNCDSTQPSISASISQNCATTQPSASTGTLQRNYTMPPTGSSITPQRANTMPSTASAVNLQKCVTMLPSASTDTLLKNDSMLPTAFAVTPKKHNTMLPSPFAHTPQKSDAMLPSTSADTYLTCSVTQHGAFTSANSLVTNIASKEQSISTLEKRSSDPTNDESPPQKKGNKMLTSHSPKTILPDREDSSDLDDLHIFEIANMEFEETDGNSGLEQPAPAVSQTENHNSALHVDETPSTSQASESEGLREAMNDMMTEFRLDVSVVTQALFFNSGELGSTRYFLRTGTRPDGYPIWEPKDDLELKNNNPKMQSHLINKYGADNVARRVAFLAS</sequence>
<dbReference type="PANTHER" id="PTHR16466">
    <property type="entry name" value="TELOMERE REPEAT-BINDING FACTOR 2-INTERACTING PROTEIN 1"/>
    <property type="match status" value="1"/>
</dbReference>
<dbReference type="InterPro" id="IPR021661">
    <property type="entry name" value="Rap1_C"/>
</dbReference>
<keyword evidence="7 10" id="KW-0804">Transcription</keyword>
<dbReference type="InterPro" id="IPR009057">
    <property type="entry name" value="Homeodomain-like_sf"/>
</dbReference>
<keyword evidence="8 10" id="KW-0539">Nucleus</keyword>
<comment type="subunit">
    <text evidence="10">Homodimer.</text>
</comment>
<comment type="function">
    <text evidence="10">Acts both as a regulator of telomere function and as a transcription regulator. Involved in the regulation of telomere length and protection as a component of the shelterin complex (telosome). Does not bind DNA directly: recruited to telomeric double-stranded 5'-TTAGGG-3' repeats via its interaction with terf2. Independently of its function in telomeres, also acts as a transcription regulator: recruited to extratelomeric 5'-TTAGGG-3' sites via its association with terf2 or other factors, and regulates gene expression.</text>
</comment>
<proteinExistence type="inferred from homology"/>
<evidence type="ECO:0000256" key="2">
    <source>
        <dbReference type="ARBA" id="ARBA00017805"/>
    </source>
</evidence>
<evidence type="ECO:0000256" key="7">
    <source>
        <dbReference type="ARBA" id="ARBA00023163"/>
    </source>
</evidence>
<dbReference type="InterPro" id="IPR039595">
    <property type="entry name" value="TE2IP/Rap1"/>
</dbReference>
<feature type="region of interest" description="Disordered" evidence="11">
    <location>
        <begin position="1"/>
        <end position="63"/>
    </location>
</feature>
<dbReference type="PANTHER" id="PTHR16466:SF6">
    <property type="entry name" value="TELOMERIC REPEAT-BINDING FACTOR 2-INTERACTING PROTEIN 1"/>
    <property type="match status" value="1"/>
</dbReference>
<dbReference type="Proteomes" id="UP001162483">
    <property type="component" value="Unassembled WGS sequence"/>
</dbReference>
<dbReference type="CDD" id="cd11653">
    <property type="entry name" value="rap1_RCT"/>
    <property type="match status" value="1"/>
</dbReference>
<feature type="region of interest" description="Disordered" evidence="11">
    <location>
        <begin position="528"/>
        <end position="567"/>
    </location>
</feature>
<evidence type="ECO:0000256" key="11">
    <source>
        <dbReference type="SAM" id="MobiDB-lite"/>
    </source>
</evidence>
<evidence type="ECO:0000313" key="15">
    <source>
        <dbReference type="Proteomes" id="UP001162483"/>
    </source>
</evidence>
<dbReference type="Pfam" id="PF08914">
    <property type="entry name" value="Myb_Rap1"/>
    <property type="match status" value="1"/>
</dbReference>
<keyword evidence="3 10" id="KW-0158">Chromosome</keyword>
<reference evidence="14" key="1">
    <citation type="submission" date="2023-05" db="EMBL/GenBank/DDBJ databases">
        <authorList>
            <person name="Stuckert A."/>
        </authorList>
    </citation>
    <scope>NUCLEOTIDE SEQUENCE</scope>
</reference>
<dbReference type="InterPro" id="IPR038104">
    <property type="entry name" value="Rap1_C_sf"/>
</dbReference>
<gene>
    <name evidence="14" type="ORF">SPARVUS_LOCUS1123882</name>
</gene>
<feature type="domain" description="TERF2-interacting telomeric protein 1 Myb" evidence="12">
    <location>
        <begin position="90"/>
        <end position="149"/>
    </location>
</feature>
<protein>
    <recommendedName>
        <fullName evidence="2 10">Telomeric repeat-binding factor 2-interacting protein 1</fullName>
        <shortName evidence="10">TERF2-interacting telomeric protein 1</shortName>
    </recommendedName>
    <alternativeName>
        <fullName evidence="9 10">Repressor/activator protein 1 homolog</fullName>
    </alternativeName>
</protein>
<name>A0ABN9AT95_9NEOB</name>
<comment type="subcellular location">
    <subcellularLocation>
        <location evidence="10">Nucleus</location>
    </subcellularLocation>
    <subcellularLocation>
        <location evidence="10">Chromosome</location>
        <location evidence="10">Telomere</location>
    </subcellularLocation>
</comment>
<evidence type="ECO:0000256" key="9">
    <source>
        <dbReference type="ARBA" id="ARBA00032471"/>
    </source>
</evidence>
<comment type="caution">
    <text evidence="14">The sequence shown here is derived from an EMBL/GenBank/DDBJ whole genome shotgun (WGS) entry which is preliminary data.</text>
</comment>
<evidence type="ECO:0000259" key="12">
    <source>
        <dbReference type="Pfam" id="PF08914"/>
    </source>
</evidence>
<feature type="domain" description="TRF2-interacting telomeric protein/Rap1 C-terminal" evidence="13">
    <location>
        <begin position="576"/>
        <end position="652"/>
    </location>
</feature>
<evidence type="ECO:0000256" key="8">
    <source>
        <dbReference type="ARBA" id="ARBA00023242"/>
    </source>
</evidence>